<accession>L0NCB7</accession>
<evidence type="ECO:0000313" key="10">
    <source>
        <dbReference type="Proteomes" id="UP000010792"/>
    </source>
</evidence>
<dbReference type="STRING" id="1125847.NT26_1014"/>
<dbReference type="Pfam" id="PF00528">
    <property type="entry name" value="BPD_transp_1"/>
    <property type="match status" value="1"/>
</dbReference>
<feature type="transmembrane region" description="Helical" evidence="7">
    <location>
        <begin position="179"/>
        <end position="200"/>
    </location>
</feature>
<keyword evidence="2 7" id="KW-0813">Transport</keyword>
<evidence type="ECO:0000256" key="2">
    <source>
        <dbReference type="ARBA" id="ARBA00022448"/>
    </source>
</evidence>
<evidence type="ECO:0000256" key="1">
    <source>
        <dbReference type="ARBA" id="ARBA00004651"/>
    </source>
</evidence>
<keyword evidence="5 7" id="KW-1133">Transmembrane helix</keyword>
<keyword evidence="3" id="KW-1003">Cell membrane</keyword>
<feature type="transmembrane region" description="Helical" evidence="7">
    <location>
        <begin position="281"/>
        <end position="305"/>
    </location>
</feature>
<comment type="similarity">
    <text evidence="7">Belongs to the binding-protein-dependent transport system permease family.</text>
</comment>
<evidence type="ECO:0000313" key="9">
    <source>
        <dbReference type="EMBL" id="CCF18738.1"/>
    </source>
</evidence>
<comment type="subcellular location">
    <subcellularLocation>
        <location evidence="1 7">Cell membrane</location>
        <topology evidence="1 7">Multi-pass membrane protein</topology>
    </subcellularLocation>
</comment>
<evidence type="ECO:0000259" key="8">
    <source>
        <dbReference type="PROSITE" id="PS50928"/>
    </source>
</evidence>
<gene>
    <name evidence="9" type="ORF">NT26_1014</name>
</gene>
<evidence type="ECO:0000256" key="5">
    <source>
        <dbReference type="ARBA" id="ARBA00022989"/>
    </source>
</evidence>
<feature type="transmembrane region" description="Helical" evidence="7">
    <location>
        <begin position="240"/>
        <end position="261"/>
    </location>
</feature>
<evidence type="ECO:0000256" key="3">
    <source>
        <dbReference type="ARBA" id="ARBA00022475"/>
    </source>
</evidence>
<dbReference type="InterPro" id="IPR035906">
    <property type="entry name" value="MetI-like_sf"/>
</dbReference>
<proteinExistence type="inferred from homology"/>
<protein>
    <submittedName>
        <fullName evidence="9">Putative oligopeptide ABC superfamily (Permease protein)</fullName>
    </submittedName>
</protein>
<evidence type="ECO:0000256" key="4">
    <source>
        <dbReference type="ARBA" id="ARBA00022692"/>
    </source>
</evidence>
<dbReference type="PROSITE" id="PS50928">
    <property type="entry name" value="ABC_TM1"/>
    <property type="match status" value="1"/>
</dbReference>
<evidence type="ECO:0000256" key="6">
    <source>
        <dbReference type="ARBA" id="ARBA00023136"/>
    </source>
</evidence>
<dbReference type="CDD" id="cd06261">
    <property type="entry name" value="TM_PBP2"/>
    <property type="match status" value="1"/>
</dbReference>
<organism evidence="9 10">
    <name type="scientific">Pseudorhizobium banfieldiae</name>
    <dbReference type="NCBI Taxonomy" id="1125847"/>
    <lineage>
        <taxon>Bacteria</taxon>
        <taxon>Pseudomonadati</taxon>
        <taxon>Pseudomonadota</taxon>
        <taxon>Alphaproteobacteria</taxon>
        <taxon>Hyphomicrobiales</taxon>
        <taxon>Rhizobiaceae</taxon>
        <taxon>Rhizobium/Agrobacterium group</taxon>
        <taxon>Pseudorhizobium</taxon>
    </lineage>
</organism>
<feature type="transmembrane region" description="Helical" evidence="7">
    <location>
        <begin position="70"/>
        <end position="90"/>
    </location>
</feature>
<keyword evidence="4 7" id="KW-0812">Transmembrane</keyword>
<dbReference type="PANTHER" id="PTHR43163:SF6">
    <property type="entry name" value="DIPEPTIDE TRANSPORT SYSTEM PERMEASE PROTEIN DPPB-RELATED"/>
    <property type="match status" value="1"/>
</dbReference>
<keyword evidence="10" id="KW-1185">Reference proteome</keyword>
<dbReference type="KEGG" id="rht:NT26_1014"/>
<sequence>MRRLPPEETSVIRFVLIRLLRAFVTILAVVTFAFIVLRMSGDPAQVMLGPDVPQEAVDAFRRAWGLDRPLWVQYFAYIHSIFTGDFGVSMRDKASALRLVLERIPATLQLTIPALLLKLFIGIPAGVYAALHRQSAIDRGVILLAILGFTIPSFVMGLLLVLIFSVSLGLLPSGGQDTWLHGLLPTITMSIGGIGILARFSRSAMIEVMGQPYIRTASAKGVKWSDVVWNHALPNAAVPIITIVGFMVGSLIAGAVVVESIFSWPGIGRLLVVSVSNRDLAVVQCILLMIAATMVISNLIVDLFYGWLDPRLRHQTAH</sequence>
<dbReference type="Proteomes" id="UP000010792">
    <property type="component" value="Chromosome"/>
</dbReference>
<dbReference type="EMBL" id="FO082820">
    <property type="protein sequence ID" value="CCF18738.1"/>
    <property type="molecule type" value="Genomic_DNA"/>
</dbReference>
<evidence type="ECO:0000256" key="7">
    <source>
        <dbReference type="RuleBase" id="RU363032"/>
    </source>
</evidence>
<feature type="transmembrane region" description="Helical" evidence="7">
    <location>
        <begin position="12"/>
        <end position="37"/>
    </location>
</feature>
<dbReference type="Gene3D" id="1.10.3720.10">
    <property type="entry name" value="MetI-like"/>
    <property type="match status" value="1"/>
</dbReference>
<dbReference type="SUPFAM" id="SSF161098">
    <property type="entry name" value="MetI-like"/>
    <property type="match status" value="1"/>
</dbReference>
<dbReference type="GO" id="GO:0071916">
    <property type="term" value="F:dipeptide transmembrane transporter activity"/>
    <property type="evidence" value="ECO:0007669"/>
    <property type="project" value="TreeGrafter"/>
</dbReference>
<dbReference type="GO" id="GO:0005886">
    <property type="term" value="C:plasma membrane"/>
    <property type="evidence" value="ECO:0007669"/>
    <property type="project" value="UniProtKB-SubCell"/>
</dbReference>
<keyword evidence="6 7" id="KW-0472">Membrane</keyword>
<dbReference type="InterPro" id="IPR045621">
    <property type="entry name" value="BPD_transp_1_N"/>
</dbReference>
<dbReference type="AlphaFoldDB" id="L0NCB7"/>
<feature type="domain" description="ABC transmembrane type-1" evidence="8">
    <location>
        <begin position="104"/>
        <end position="305"/>
    </location>
</feature>
<dbReference type="InterPro" id="IPR000515">
    <property type="entry name" value="MetI-like"/>
</dbReference>
<feature type="transmembrane region" description="Helical" evidence="7">
    <location>
        <begin position="110"/>
        <end position="131"/>
    </location>
</feature>
<dbReference type="PANTHER" id="PTHR43163">
    <property type="entry name" value="DIPEPTIDE TRANSPORT SYSTEM PERMEASE PROTEIN DPPB-RELATED"/>
    <property type="match status" value="1"/>
</dbReference>
<dbReference type="Pfam" id="PF19300">
    <property type="entry name" value="BPD_transp_1_N"/>
    <property type="match status" value="1"/>
</dbReference>
<name>L0NCB7_9HYPH</name>
<reference evidence="9 10" key="1">
    <citation type="journal article" date="2013" name="Genome Biol. Evol.">
        <title>Life in an arsenic-containing gold mine: genome and physiology of the autotrophic arsenite-oxidizing bacterium rhizobium sp. NT-26.</title>
        <authorList>
            <person name="Andres J."/>
            <person name="Arsene-Ploetze F."/>
            <person name="Barbe V."/>
            <person name="Brochier-Armanet C."/>
            <person name="Cleiss-Arnold J."/>
            <person name="Coppee J.Y."/>
            <person name="Dillies M.A."/>
            <person name="Geist"/>
            <person name="L"/>
            <person name="Joublin A."/>
            <person name="Koechler S."/>
            <person name="Lassalle F."/>
            <person name="Marchal M."/>
            <person name="Medigue C."/>
            <person name="Muller D."/>
            <person name="Nesme X."/>
            <person name="Plewniak F."/>
            <person name="Proux C."/>
            <person name="Ramirez-Bahena M.H."/>
            <person name="Schenowitz C."/>
            <person name="Sismeiro O."/>
            <person name="Vallenet D."/>
            <person name="Santini J.M."/>
            <person name="Bertin P.N."/>
        </authorList>
    </citation>
    <scope>NUCLEOTIDE SEQUENCE [LARGE SCALE GENOMIC DNA]</scope>
    <source>
        <strain evidence="9 10">NT-26</strain>
    </source>
</reference>
<feature type="transmembrane region" description="Helical" evidence="7">
    <location>
        <begin position="143"/>
        <end position="167"/>
    </location>
</feature>